<dbReference type="EMBL" id="ASJR01000006">
    <property type="protein sequence ID" value="ERP32210.1"/>
    <property type="molecule type" value="Genomic_DNA"/>
</dbReference>
<proteinExistence type="predicted"/>
<protein>
    <recommendedName>
        <fullName evidence="4">Lipoprotein</fullName>
    </recommendedName>
</protein>
<reference evidence="2 3" key="1">
    <citation type="journal article" date="2013" name="Environ. Microbiol.">
        <title>Genome analysis of Chitinivibrio alkaliphilus gen. nov., sp. nov., a novel extremely haloalkaliphilic anaerobic chitinolytic bacterium from the candidate phylum Termite Group 3.</title>
        <authorList>
            <person name="Sorokin D.Y."/>
            <person name="Gumerov V.M."/>
            <person name="Rakitin A.L."/>
            <person name="Beletsky A.V."/>
            <person name="Damste J.S."/>
            <person name="Muyzer G."/>
            <person name="Mardanov A.V."/>
            <person name="Ravin N.V."/>
        </authorList>
    </citation>
    <scope>NUCLEOTIDE SEQUENCE [LARGE SCALE GENOMIC DNA]</scope>
    <source>
        <strain evidence="2 3">ACht1</strain>
    </source>
</reference>
<evidence type="ECO:0000313" key="2">
    <source>
        <dbReference type="EMBL" id="ERP32210.1"/>
    </source>
</evidence>
<evidence type="ECO:0000256" key="1">
    <source>
        <dbReference type="SAM" id="SignalP"/>
    </source>
</evidence>
<name>U7DCN5_9BACT</name>
<dbReference type="Proteomes" id="UP000017148">
    <property type="component" value="Unassembled WGS sequence"/>
</dbReference>
<dbReference type="PROSITE" id="PS51257">
    <property type="entry name" value="PROKAR_LIPOPROTEIN"/>
    <property type="match status" value="1"/>
</dbReference>
<accession>U7DCN5</accession>
<feature type="chain" id="PRO_5004679154" description="Lipoprotein" evidence="1">
    <location>
        <begin position="21"/>
        <end position="126"/>
    </location>
</feature>
<feature type="signal peptide" evidence="1">
    <location>
        <begin position="1"/>
        <end position="20"/>
    </location>
</feature>
<dbReference type="AlphaFoldDB" id="U7DCN5"/>
<dbReference type="RefSeq" id="WP_022636441.1">
    <property type="nucleotide sequence ID" value="NZ_ASJR01000006.1"/>
</dbReference>
<dbReference type="STRING" id="1313304.CALK_0941"/>
<sequence length="126" mass="14183">MKLISISTLFFLALFLGACSRDGEETSLESEGSFTDSDGRLGVRQVQAWQRVNESLNTLAKVYADSLADPKAPQYEEQKNRYTRKRDSICTVAGLSGGYEEYQDIIRDMQRPENRALLDSLEISAH</sequence>
<comment type="caution">
    <text evidence="2">The sequence shown here is derived from an EMBL/GenBank/DDBJ whole genome shotgun (WGS) entry which is preliminary data.</text>
</comment>
<evidence type="ECO:0000313" key="3">
    <source>
        <dbReference type="Proteomes" id="UP000017148"/>
    </source>
</evidence>
<keyword evidence="1" id="KW-0732">Signal</keyword>
<organism evidence="2 3">
    <name type="scientific">Chitinivibrio alkaliphilus ACht1</name>
    <dbReference type="NCBI Taxonomy" id="1313304"/>
    <lineage>
        <taxon>Bacteria</taxon>
        <taxon>Pseudomonadati</taxon>
        <taxon>Fibrobacterota</taxon>
        <taxon>Chitinivibrionia</taxon>
        <taxon>Chitinivibrionales</taxon>
        <taxon>Chitinivibrionaceae</taxon>
        <taxon>Chitinivibrio</taxon>
    </lineage>
</organism>
<evidence type="ECO:0008006" key="4">
    <source>
        <dbReference type="Google" id="ProtNLM"/>
    </source>
</evidence>
<gene>
    <name evidence="2" type="ORF">CALK_0941</name>
</gene>
<keyword evidence="3" id="KW-1185">Reference proteome</keyword>